<feature type="compositionally biased region" description="Basic and acidic residues" evidence="13">
    <location>
        <begin position="331"/>
        <end position="342"/>
    </location>
</feature>
<evidence type="ECO:0000313" key="16">
    <source>
        <dbReference type="Proteomes" id="UP000194280"/>
    </source>
</evidence>
<comment type="subcellular location">
    <subcellularLocation>
        <location evidence="2">Nucleus</location>
    </subcellularLocation>
</comment>
<evidence type="ECO:0000256" key="3">
    <source>
        <dbReference type="ARBA" id="ARBA00007443"/>
    </source>
</evidence>
<feature type="compositionally biased region" description="Acidic residues" evidence="13">
    <location>
        <begin position="578"/>
        <end position="587"/>
    </location>
</feature>
<evidence type="ECO:0000256" key="5">
    <source>
        <dbReference type="ARBA" id="ARBA00022896"/>
    </source>
</evidence>
<evidence type="ECO:0000256" key="11">
    <source>
        <dbReference type="ARBA" id="ARBA00051966"/>
    </source>
</evidence>
<feature type="compositionally biased region" description="Basic and acidic residues" evidence="13">
    <location>
        <begin position="303"/>
        <end position="322"/>
    </location>
</feature>
<evidence type="ECO:0000256" key="2">
    <source>
        <dbReference type="ARBA" id="ARBA00004123"/>
    </source>
</evidence>
<feature type="domain" description="Fe2OG dioxygenase" evidence="14">
    <location>
        <begin position="148"/>
        <end position="275"/>
    </location>
</feature>
<evidence type="ECO:0000256" key="1">
    <source>
        <dbReference type="ARBA" id="ARBA00001961"/>
    </source>
</evidence>
<feature type="region of interest" description="Disordered" evidence="13">
    <location>
        <begin position="1"/>
        <end position="38"/>
    </location>
</feature>
<dbReference type="EMBL" id="MUNK01000018">
    <property type="protein sequence ID" value="OTA37652.1"/>
    <property type="molecule type" value="Genomic_DNA"/>
</dbReference>
<dbReference type="AlphaFoldDB" id="A0A1Z5TNM0"/>
<evidence type="ECO:0000256" key="10">
    <source>
        <dbReference type="ARBA" id="ARBA00047444"/>
    </source>
</evidence>
<dbReference type="STRING" id="1157616.A0A1Z5TNM0"/>
<evidence type="ECO:0000256" key="6">
    <source>
        <dbReference type="ARBA" id="ARBA00022964"/>
    </source>
</evidence>
<feature type="region of interest" description="Disordered" evidence="13">
    <location>
        <begin position="302"/>
        <end position="342"/>
    </location>
</feature>
<accession>A0A1Z5TNM0</accession>
<dbReference type="InterPro" id="IPR051842">
    <property type="entry name" value="uS12_prolyl_hydroxylase"/>
</dbReference>
<dbReference type="Proteomes" id="UP000194280">
    <property type="component" value="Unassembled WGS sequence"/>
</dbReference>
<feature type="region of interest" description="Disordered" evidence="13">
    <location>
        <begin position="497"/>
        <end position="640"/>
    </location>
</feature>
<dbReference type="PROSITE" id="PS51471">
    <property type="entry name" value="FE2OG_OXY"/>
    <property type="match status" value="1"/>
</dbReference>
<dbReference type="PANTHER" id="PTHR12117:SF0">
    <property type="entry name" value="PROLYL 3-HYDROXYLASE OGFOD1"/>
    <property type="match status" value="1"/>
</dbReference>
<comment type="caution">
    <text evidence="15">The sequence shown here is derived from an EMBL/GenBank/DDBJ whole genome shotgun (WGS) entry which is preliminary data.</text>
</comment>
<keyword evidence="8" id="KW-0408">Iron</keyword>
<keyword evidence="9" id="KW-0539">Nucleus</keyword>
<evidence type="ECO:0000256" key="13">
    <source>
        <dbReference type="SAM" id="MobiDB-lite"/>
    </source>
</evidence>
<comment type="catalytic activity">
    <reaction evidence="10">
        <text>[ribosomal protein uS12]-L-proline + 2-oxoglutarate + O2 = [ribosomal protein uS12]-(3S)-3-hydroxy-L-proline + succinate + CO2</text>
        <dbReference type="Rhea" id="RHEA:54156"/>
        <dbReference type="Rhea" id="RHEA-COMP:13816"/>
        <dbReference type="Rhea" id="RHEA-COMP:13818"/>
        <dbReference type="ChEBI" id="CHEBI:15379"/>
        <dbReference type="ChEBI" id="CHEBI:16526"/>
        <dbReference type="ChEBI" id="CHEBI:16810"/>
        <dbReference type="ChEBI" id="CHEBI:30031"/>
        <dbReference type="ChEBI" id="CHEBI:50342"/>
        <dbReference type="ChEBI" id="CHEBI:85428"/>
    </reaction>
</comment>
<dbReference type="Pfam" id="PF10637">
    <property type="entry name" value="Ofd1_CTDD"/>
    <property type="match status" value="1"/>
</dbReference>
<gene>
    <name evidence="15" type="ORF">BTJ68_04430</name>
</gene>
<dbReference type="Pfam" id="PF13661">
    <property type="entry name" value="2OG-FeII_Oxy_4"/>
    <property type="match status" value="1"/>
</dbReference>
<feature type="compositionally biased region" description="Acidic residues" evidence="13">
    <location>
        <begin position="556"/>
        <end position="566"/>
    </location>
</feature>
<dbReference type="Gene3D" id="2.60.120.620">
    <property type="entry name" value="q2cbj1_9rhob like domain"/>
    <property type="match status" value="2"/>
</dbReference>
<proteinExistence type="inferred from homology"/>
<evidence type="ECO:0000256" key="9">
    <source>
        <dbReference type="ARBA" id="ARBA00023242"/>
    </source>
</evidence>
<keyword evidence="5" id="KW-0847">Vitamin C</keyword>
<dbReference type="SMART" id="SM00702">
    <property type="entry name" value="P4Hc"/>
    <property type="match status" value="1"/>
</dbReference>
<dbReference type="FunFam" id="2.60.120.620:FF:000014">
    <property type="entry name" value="Prolyl 3,4-dihydroxylase TPA1"/>
    <property type="match status" value="1"/>
</dbReference>
<evidence type="ECO:0000256" key="4">
    <source>
        <dbReference type="ARBA" id="ARBA00022723"/>
    </source>
</evidence>
<dbReference type="InterPro" id="IPR005123">
    <property type="entry name" value="Oxoglu/Fe-dep_dioxygenase_dom"/>
</dbReference>
<dbReference type="GO" id="GO:0006449">
    <property type="term" value="P:regulation of translational termination"/>
    <property type="evidence" value="ECO:0007669"/>
    <property type="project" value="TreeGrafter"/>
</dbReference>
<dbReference type="PANTHER" id="PTHR12117">
    <property type="entry name" value="HISTONE ACETYLTRANSFERASE COMPLEX"/>
    <property type="match status" value="1"/>
</dbReference>
<comment type="similarity">
    <text evidence="3">Belongs to the TPA1 family.</text>
</comment>
<dbReference type="GO" id="GO:0005634">
    <property type="term" value="C:nucleus"/>
    <property type="evidence" value="ECO:0007669"/>
    <property type="project" value="UniProtKB-SubCell"/>
</dbReference>
<dbReference type="GO" id="GO:0031418">
    <property type="term" value="F:L-ascorbic acid binding"/>
    <property type="evidence" value="ECO:0007669"/>
    <property type="project" value="UniProtKB-KW"/>
</dbReference>
<dbReference type="GO" id="GO:0031543">
    <property type="term" value="F:peptidyl-proline dioxygenase activity"/>
    <property type="evidence" value="ECO:0007669"/>
    <property type="project" value="TreeGrafter"/>
</dbReference>
<evidence type="ECO:0000256" key="12">
    <source>
        <dbReference type="ARBA" id="ARBA00081607"/>
    </source>
</evidence>
<dbReference type="GO" id="GO:0009896">
    <property type="term" value="P:positive regulation of catabolic process"/>
    <property type="evidence" value="ECO:0007669"/>
    <property type="project" value="UniProtKB-ARBA"/>
</dbReference>
<dbReference type="GO" id="GO:0005737">
    <property type="term" value="C:cytoplasm"/>
    <property type="evidence" value="ECO:0007669"/>
    <property type="project" value="TreeGrafter"/>
</dbReference>
<dbReference type="InterPro" id="IPR039558">
    <property type="entry name" value="TPA1/OFD1_N"/>
</dbReference>
<dbReference type="GO" id="GO:0010604">
    <property type="term" value="P:positive regulation of macromolecule metabolic process"/>
    <property type="evidence" value="ECO:0007669"/>
    <property type="project" value="UniProtKB-ARBA"/>
</dbReference>
<keyword evidence="16" id="KW-1185">Reference proteome</keyword>
<dbReference type="InterPro" id="IPR019601">
    <property type="entry name" value="Oxoglutarate/Fe-dep_Oase_C"/>
</dbReference>
<sequence length="699" mass="77315">MVSAKRSAKDAGLAESNGHPKKPATDQQQHGNMRERFGPDLFDKETVSNYAKDYAASAPYKHAVVSHLINDSLLRNVRQEILENIHFTPKETDIYKIHQSGDLANLDGLDASSLERLPSLLKLRDALYGSEFRHWISEVSGAGPVSGRKTDMAVNVYVPGCHLLCHDDVIGSRRVSYILYLTDPDKPWQAGWGGALRLYPVDDRKGEDGKSYKVPRAEWSKVIPPAWNQLSFFAVQPGESFHDVEEVYHRPASSEEGDEVDGSRFRMAISGWFHIPQEGEEGYEPGLEEKLAEKSSLQQLQGKVKDQFDEPKDSFVEPESRAKANPTETGSSKDEEAAEELSEKDLEFLLQYMTPNYLTPDTVEELSDLFAEESTLQLSNFLNKKFSAQLREQMDGANPAPTKREMITSRPPHKHRFQYLRPSTPPSAAAELSPYEQLLDILLPSLEFRKWLSLATGLTLAKCSILARRFRRGLDYQLAQSYEGEDSQLEFTLSLTPTKGWGADDLPEANGEAEADADEGAEDDNDDEEESATGKGKRSESQKENPSAEETAPEILPEDADEDEDNVGGYELYMAGDDLADDDDDASDASSNHGVEVPANIASHTGAGDRRSAKKQKKPSAAAADPAIYQSNGDEDGDDGILFSNPASWNTLSVVLRDQGTLKFVKYVSGKAAGDRWDFTGAFGVEDDGEEEVGEEDEE</sequence>
<comment type="catalytic activity">
    <reaction evidence="11">
        <text>[ribosomal protein uS12]-(3S)-3-hydroxy-L-proline + 2-oxoglutarate + O2 = [ribosomal protein uS12]-(3S)-3,4-dihydroxy-L-proline + succinate + CO2</text>
        <dbReference type="Rhea" id="RHEA:54160"/>
        <dbReference type="Rhea" id="RHEA-COMP:13817"/>
        <dbReference type="Rhea" id="RHEA-COMP:13818"/>
        <dbReference type="ChEBI" id="CHEBI:15379"/>
        <dbReference type="ChEBI" id="CHEBI:16526"/>
        <dbReference type="ChEBI" id="CHEBI:16810"/>
        <dbReference type="ChEBI" id="CHEBI:30031"/>
        <dbReference type="ChEBI" id="CHEBI:85428"/>
        <dbReference type="ChEBI" id="CHEBI:138052"/>
    </reaction>
</comment>
<keyword evidence="4" id="KW-0479">Metal-binding</keyword>
<dbReference type="InParanoid" id="A0A1Z5TNM0"/>
<keyword evidence="7" id="KW-0560">Oxidoreductase</keyword>
<name>A0A1Z5TNM0_HORWE</name>
<dbReference type="InterPro" id="IPR006620">
    <property type="entry name" value="Pro_4_hyd_alph"/>
</dbReference>
<organism evidence="15 16">
    <name type="scientific">Hortaea werneckii EXF-2000</name>
    <dbReference type="NCBI Taxonomy" id="1157616"/>
    <lineage>
        <taxon>Eukaryota</taxon>
        <taxon>Fungi</taxon>
        <taxon>Dikarya</taxon>
        <taxon>Ascomycota</taxon>
        <taxon>Pezizomycotina</taxon>
        <taxon>Dothideomycetes</taxon>
        <taxon>Dothideomycetidae</taxon>
        <taxon>Mycosphaerellales</taxon>
        <taxon>Teratosphaeriaceae</taxon>
        <taxon>Hortaea</taxon>
    </lineage>
</organism>
<evidence type="ECO:0000259" key="14">
    <source>
        <dbReference type="PROSITE" id="PS51471"/>
    </source>
</evidence>
<dbReference type="VEuPathDB" id="FungiDB:BTJ68_04430"/>
<feature type="compositionally biased region" description="Acidic residues" evidence="13">
    <location>
        <begin position="505"/>
        <end position="531"/>
    </location>
</feature>
<evidence type="ECO:0000256" key="8">
    <source>
        <dbReference type="ARBA" id="ARBA00023004"/>
    </source>
</evidence>
<comment type="cofactor">
    <cofactor evidence="1">
        <name>L-ascorbate</name>
        <dbReference type="ChEBI" id="CHEBI:38290"/>
    </cofactor>
</comment>
<dbReference type="OrthoDB" id="430522at2759"/>
<dbReference type="FunCoup" id="A0A1Z5TNM0">
    <property type="interactions" value="707"/>
</dbReference>
<evidence type="ECO:0000313" key="15">
    <source>
        <dbReference type="EMBL" id="OTA37652.1"/>
    </source>
</evidence>
<evidence type="ECO:0000256" key="7">
    <source>
        <dbReference type="ARBA" id="ARBA00023002"/>
    </source>
</evidence>
<dbReference type="GO" id="GO:0005506">
    <property type="term" value="F:iron ion binding"/>
    <property type="evidence" value="ECO:0007669"/>
    <property type="project" value="InterPro"/>
</dbReference>
<reference evidence="15 16" key="1">
    <citation type="submission" date="2017-01" db="EMBL/GenBank/DDBJ databases">
        <title>The recent genome duplication of the halophilic yeast Hortaea werneckii: insights from long-read sequencing.</title>
        <authorList>
            <person name="Sinha S."/>
            <person name="Flibotte S."/>
            <person name="Neira M."/>
            <person name="Lenassi M."/>
            <person name="Gostincar C."/>
            <person name="Stajich J.E."/>
            <person name="Nislow C.E."/>
        </authorList>
    </citation>
    <scope>NUCLEOTIDE SEQUENCE [LARGE SCALE GENOMIC DNA]</scope>
    <source>
        <strain evidence="15 16">EXF-2000</strain>
    </source>
</reference>
<protein>
    <recommendedName>
        <fullName evidence="12">uS12 prolyl 3,4-dihydroxylase</fullName>
    </recommendedName>
</protein>
<keyword evidence="6" id="KW-0223">Dioxygenase</keyword>